<dbReference type="RefSeq" id="WP_012035827.1">
    <property type="nucleotide sequence ID" value="NC_009464.1"/>
</dbReference>
<sequence length="203" mass="23529">MDRKKILIVTQQYPPEANAFRISDMVKYLSDNLDVTILSPHPTIPIGTFKRKWKVSESVVINSIKVVNLWTWQPKSSDPGFLSRMSYYLLFSLHATIWSLINSKKFDLILTSTPPIFVNLPGLICKQLLKKPWIVDVRDLWIDAAIGLGFLKEGSINEKMSRKFEKVCYEKSDKICVTTNVIEEKIWLFSIFRMRVSGRLLIF</sequence>
<name>Q0W4G7_METAR</name>
<dbReference type="eggNOG" id="arCOG01406">
    <property type="taxonomic scope" value="Archaea"/>
</dbReference>
<dbReference type="Gene3D" id="3.40.50.2000">
    <property type="entry name" value="Glycogen Phosphorylase B"/>
    <property type="match status" value="1"/>
</dbReference>
<accession>Q0W4G7</accession>
<keyword evidence="2" id="KW-1185">Reference proteome</keyword>
<evidence type="ECO:0000313" key="1">
    <source>
        <dbReference type="EMBL" id="CAJ36726.1"/>
    </source>
</evidence>
<dbReference type="AlphaFoldDB" id="Q0W4G7"/>
<dbReference type="SUPFAM" id="SSF53756">
    <property type="entry name" value="UDP-Glycosyltransferase/glycogen phosphorylase"/>
    <property type="match status" value="1"/>
</dbReference>
<reference evidence="1 2" key="1">
    <citation type="journal article" date="2006" name="Science">
        <title>Genome of rice cluster I archaea -- the key methane producers in the rice rhizosphere.</title>
        <authorList>
            <person name="Erkel C."/>
            <person name="Kube M."/>
            <person name="Reinhardt R."/>
            <person name="Liesack W."/>
        </authorList>
    </citation>
    <scope>NUCLEOTIDE SEQUENCE [LARGE SCALE GENOMIC DNA]</scope>
    <source>
        <strain evidence="2">DSM 22066 / NBRC 105507 / MRE50</strain>
    </source>
</reference>
<dbReference type="Proteomes" id="UP000000663">
    <property type="component" value="Chromosome"/>
</dbReference>
<dbReference type="EMBL" id="AM114193">
    <property type="protein sequence ID" value="CAJ36726.1"/>
    <property type="molecule type" value="Genomic_DNA"/>
</dbReference>
<dbReference type="GeneID" id="31818994"/>
<protein>
    <recommendedName>
        <fullName evidence="3">Glycosyltransferase subfamily 4-like N-terminal domain-containing protein</fullName>
    </recommendedName>
</protein>
<gene>
    <name evidence="1" type="ORF">RCIA113</name>
</gene>
<proteinExistence type="predicted"/>
<dbReference type="OrthoDB" id="132546at2157"/>
<dbReference type="STRING" id="351160.RCIA113"/>
<evidence type="ECO:0000313" key="2">
    <source>
        <dbReference type="Proteomes" id="UP000000663"/>
    </source>
</evidence>
<organism evidence="1 2">
    <name type="scientific">Methanocella arvoryzae (strain DSM 22066 / NBRC 105507 / MRE50)</name>
    <dbReference type="NCBI Taxonomy" id="351160"/>
    <lineage>
        <taxon>Archaea</taxon>
        <taxon>Methanobacteriati</taxon>
        <taxon>Methanobacteriota</taxon>
        <taxon>Stenosarchaea group</taxon>
        <taxon>Methanomicrobia</taxon>
        <taxon>Methanocellales</taxon>
        <taxon>Methanocellaceae</taxon>
        <taxon>Methanocella</taxon>
    </lineage>
</organism>
<evidence type="ECO:0008006" key="3">
    <source>
        <dbReference type="Google" id="ProtNLM"/>
    </source>
</evidence>
<dbReference type="CAZy" id="GT4">
    <property type="family name" value="Glycosyltransferase Family 4"/>
</dbReference>
<dbReference type="KEGG" id="rci:RCIA113"/>